<proteinExistence type="predicted"/>
<dbReference type="RefSeq" id="WP_345698193.1">
    <property type="nucleotide sequence ID" value="NZ_BAABIS010000001.1"/>
</dbReference>
<dbReference type="Proteomes" id="UP001501752">
    <property type="component" value="Unassembled WGS sequence"/>
</dbReference>
<reference evidence="2" key="1">
    <citation type="journal article" date="2019" name="Int. J. Syst. Evol. Microbiol.">
        <title>The Global Catalogue of Microorganisms (GCM) 10K type strain sequencing project: providing services to taxonomists for standard genome sequencing and annotation.</title>
        <authorList>
            <consortium name="The Broad Institute Genomics Platform"/>
            <consortium name="The Broad Institute Genome Sequencing Center for Infectious Disease"/>
            <person name="Wu L."/>
            <person name="Ma J."/>
        </authorList>
    </citation>
    <scope>NUCLEOTIDE SEQUENCE [LARGE SCALE GENOMIC DNA]</scope>
    <source>
        <strain evidence="2">JCM 13006</strain>
    </source>
</reference>
<organism evidence="1 2">
    <name type="scientific">Kitasatospora terrestris</name>
    <dbReference type="NCBI Taxonomy" id="258051"/>
    <lineage>
        <taxon>Bacteria</taxon>
        <taxon>Bacillati</taxon>
        <taxon>Actinomycetota</taxon>
        <taxon>Actinomycetes</taxon>
        <taxon>Kitasatosporales</taxon>
        <taxon>Streptomycetaceae</taxon>
        <taxon>Kitasatospora</taxon>
    </lineage>
</organism>
<protein>
    <submittedName>
        <fullName evidence="1">Uncharacterized protein</fullName>
    </submittedName>
</protein>
<keyword evidence="2" id="KW-1185">Reference proteome</keyword>
<comment type="caution">
    <text evidence="1">The sequence shown here is derived from an EMBL/GenBank/DDBJ whole genome shotgun (WGS) entry which is preliminary data.</text>
</comment>
<accession>A0ABP9DVR2</accession>
<sequence>MSMEAVILESPTFRRQLAGRTDALDKVKALVLLPDGVHITTRMVADYFEVDEKVVQKVTERHRSELAANGMAVLRGAELQEFKTDMLSVFPAGYPQARSGLALFTRRAVLNVALLLRGSAVARQVRQHVLDVVEAAREPGVAPVRPWKRWNELRWDEYEVVTRDPAAQAWQRKIDGLDPFAEPEEDPIGSVERRLDAQDAVITAMGERVCRYGDDLRALRQELIRSRIRHRK</sequence>
<evidence type="ECO:0000313" key="2">
    <source>
        <dbReference type="Proteomes" id="UP001501752"/>
    </source>
</evidence>
<dbReference type="EMBL" id="BAABIS010000001">
    <property type="protein sequence ID" value="GAA4858114.1"/>
    <property type="molecule type" value="Genomic_DNA"/>
</dbReference>
<gene>
    <name evidence="1" type="ORF">GCM10023235_39780</name>
</gene>
<name>A0ABP9DVR2_9ACTN</name>
<evidence type="ECO:0000313" key="1">
    <source>
        <dbReference type="EMBL" id="GAA4858114.1"/>
    </source>
</evidence>